<organism evidence="1 2">
    <name type="scientific">Haemophilus parainfluenzae</name>
    <dbReference type="NCBI Taxonomy" id="729"/>
    <lineage>
        <taxon>Bacteria</taxon>
        <taxon>Pseudomonadati</taxon>
        <taxon>Pseudomonadota</taxon>
        <taxon>Gammaproteobacteria</taxon>
        <taxon>Pasteurellales</taxon>
        <taxon>Pasteurellaceae</taxon>
        <taxon>Haemophilus</taxon>
    </lineage>
</organism>
<accession>A0AAE7YPH9</accession>
<sequence>MIVTKEDIMNLIFHKCFYGVAIGETKSKVVSLFGEPIHFEPQRKNREILLYDGINIYLYNSLVMEVSIDFSKSSSFKLKDNISIHSLINILDDQCIEYKIELNEEEEYDFISFNSIQVGFLDNKLSYIWLS</sequence>
<dbReference type="Proteomes" id="UP000253823">
    <property type="component" value="Unassembled WGS sequence"/>
</dbReference>
<name>A0AAE7YPH9_HAEPA</name>
<evidence type="ECO:0000313" key="1">
    <source>
        <dbReference type="EMBL" id="RDE83394.1"/>
    </source>
</evidence>
<gene>
    <name evidence="1" type="ORF">DPV95_08660</name>
</gene>
<reference evidence="1 2" key="1">
    <citation type="submission" date="2018-05" db="EMBL/GenBank/DDBJ databases">
        <title>Draft Genome Sequences for a Diverse set of 7 Haemophilus Species.</title>
        <authorList>
            <person name="Nichols M."/>
            <person name="Topaz N."/>
            <person name="Wang X."/>
            <person name="Wang X."/>
            <person name="Boxrud D."/>
        </authorList>
    </citation>
    <scope>NUCLEOTIDE SEQUENCE [LARGE SCALE GENOMIC DNA]</scope>
    <source>
        <strain evidence="1 2">C2006002596</strain>
    </source>
</reference>
<evidence type="ECO:0000313" key="2">
    <source>
        <dbReference type="Proteomes" id="UP000253823"/>
    </source>
</evidence>
<protein>
    <submittedName>
        <fullName evidence="1">Uncharacterized protein</fullName>
    </submittedName>
</protein>
<dbReference type="AlphaFoldDB" id="A0AAE7YPH9"/>
<proteinExistence type="predicted"/>
<dbReference type="RefSeq" id="WP_049371374.1">
    <property type="nucleotide sequence ID" value="NZ_JVFE01000050.1"/>
</dbReference>
<dbReference type="EMBL" id="QEPT01000007">
    <property type="protein sequence ID" value="RDE83394.1"/>
    <property type="molecule type" value="Genomic_DNA"/>
</dbReference>
<comment type="caution">
    <text evidence="1">The sequence shown here is derived from an EMBL/GenBank/DDBJ whole genome shotgun (WGS) entry which is preliminary data.</text>
</comment>